<protein>
    <submittedName>
        <fullName evidence="1">Uncharacterized protein</fullName>
    </submittedName>
</protein>
<reference evidence="1" key="1">
    <citation type="submission" date="2018-05" db="EMBL/GenBank/DDBJ databases">
        <authorList>
            <person name="Lanie J.A."/>
            <person name="Ng W.-L."/>
            <person name="Kazmierczak K.M."/>
            <person name="Andrzejewski T.M."/>
            <person name="Davidsen T.M."/>
            <person name="Wayne K.J."/>
            <person name="Tettelin H."/>
            <person name="Glass J.I."/>
            <person name="Rusch D."/>
            <person name="Podicherti R."/>
            <person name="Tsui H.-C.T."/>
            <person name="Winkler M.E."/>
        </authorList>
    </citation>
    <scope>NUCLEOTIDE SEQUENCE</scope>
</reference>
<gene>
    <name evidence="1" type="ORF">METZ01_LOCUS478765</name>
</gene>
<organism evidence="1">
    <name type="scientific">marine metagenome</name>
    <dbReference type="NCBI Taxonomy" id="408172"/>
    <lineage>
        <taxon>unclassified sequences</taxon>
        <taxon>metagenomes</taxon>
        <taxon>ecological metagenomes</taxon>
    </lineage>
</organism>
<feature type="non-terminal residue" evidence="1">
    <location>
        <position position="1"/>
    </location>
</feature>
<evidence type="ECO:0000313" key="1">
    <source>
        <dbReference type="EMBL" id="SVE25911.1"/>
    </source>
</evidence>
<dbReference type="EMBL" id="UINC01204955">
    <property type="protein sequence ID" value="SVE25911.1"/>
    <property type="molecule type" value="Genomic_DNA"/>
</dbReference>
<proteinExistence type="predicted"/>
<feature type="non-terminal residue" evidence="1">
    <location>
        <position position="48"/>
    </location>
</feature>
<accession>A0A383C184</accession>
<name>A0A383C184_9ZZZZ</name>
<sequence length="48" mass="5362">VKVIRFFTTEDGGSAFDELDIPVVTRTTDAWANELQFSEAFASPNVRI</sequence>
<dbReference type="AlphaFoldDB" id="A0A383C184"/>